<keyword evidence="1 9" id="KW-1003">Cell membrane</keyword>
<proteinExistence type="inferred from homology"/>
<dbReference type="CDD" id="cd07984">
    <property type="entry name" value="LPLAT_LABLAT-like"/>
    <property type="match status" value="1"/>
</dbReference>
<feature type="short sequence motif" description="HXXXXD motif" evidence="9">
    <location>
        <begin position="131"/>
        <end position="136"/>
    </location>
</feature>
<comment type="caution">
    <text evidence="10">The sequence shown here is derived from an EMBL/GenBank/DDBJ whole genome shotgun (WGS) entry which is preliminary data.</text>
</comment>
<comment type="subcellular location">
    <subcellularLocation>
        <location evidence="9">Cell inner membrane</location>
        <topology evidence="9">Single-pass membrane protein</topology>
    </subcellularLocation>
</comment>
<dbReference type="InterPro" id="IPR004960">
    <property type="entry name" value="LipA_acyltrans"/>
</dbReference>
<dbReference type="PANTHER" id="PTHR30606">
    <property type="entry name" value="LIPID A BIOSYNTHESIS LAUROYL ACYLTRANSFERASE"/>
    <property type="match status" value="1"/>
</dbReference>
<keyword evidence="11" id="KW-1185">Reference proteome</keyword>
<evidence type="ECO:0000256" key="5">
    <source>
        <dbReference type="ARBA" id="ARBA00022985"/>
    </source>
</evidence>
<dbReference type="PATRIC" id="fig|1121014.3.peg.783"/>
<dbReference type="GO" id="GO:0009245">
    <property type="term" value="P:lipid A biosynthetic process"/>
    <property type="evidence" value="ECO:0007669"/>
    <property type="project" value="InterPro"/>
</dbReference>
<keyword evidence="5 9" id="KW-0448">Lipopolysaccharide biosynthesis</keyword>
<dbReference type="UniPathway" id="UPA00360">
    <property type="reaction ID" value="UER00485"/>
</dbReference>
<evidence type="ECO:0000256" key="8">
    <source>
        <dbReference type="ARBA" id="ARBA00023315"/>
    </source>
</evidence>
<accession>A0A087MKE4</accession>
<evidence type="ECO:0000256" key="4">
    <source>
        <dbReference type="ARBA" id="ARBA00022692"/>
    </source>
</evidence>
<keyword evidence="2 9" id="KW-0997">Cell inner membrane</keyword>
<sequence>MAPPDFPRPPLSPRTWPTWLGVALGWTVARWPWWLQKRAGPLLGRLMLWLLPSRRRVAATNLALCFPGLDEAARERLLRENFSSLGLGIFEFLRAWWGRLAPVDRGSELTGLEHLHAAQAGGRGVILVSAHFTTLEVCLRLLCQQVELGAMYRPHEQAAMEWAVKRGRLRHAKAMFARDELRPAIRHLKQGGVLWFAPDQETRRGDSVFVPFFGQPAWSLTSTHQLARLGGASVLPLFHERLPDGRYRIEILPPLEDFPTRDATADTARIMATLEGIIRRRPEQYLWLHQRFKRQPDGTRRKY</sequence>
<keyword evidence="7 9" id="KW-0472">Membrane</keyword>
<dbReference type="EC" id="2.3.1.241" evidence="9"/>
<evidence type="ECO:0000256" key="1">
    <source>
        <dbReference type="ARBA" id="ARBA00022475"/>
    </source>
</evidence>
<dbReference type="OrthoDB" id="9803456at2"/>
<reference evidence="10 11" key="2">
    <citation type="journal article" date="2015" name="Stand. Genomic Sci.">
        <title>High quality draft genomic sequence of Arenimonas donghaensis DSM 18148(T).</title>
        <authorList>
            <person name="Chen F."/>
            <person name="Wang H."/>
            <person name="Cao Y."/>
            <person name="Li X."/>
            <person name="Wang G."/>
        </authorList>
    </citation>
    <scope>NUCLEOTIDE SEQUENCE [LARGE SCALE GENOMIC DNA]</scope>
    <source>
        <strain evidence="10 11">HO3-R19</strain>
    </source>
</reference>
<dbReference type="HAMAP" id="MF_01942">
    <property type="entry name" value="Lipid_A_LpxL_LpxP"/>
    <property type="match status" value="1"/>
</dbReference>
<organism evidence="10 11">
    <name type="scientific">Arenimonas donghaensis DSM 18148 = HO3-R19</name>
    <dbReference type="NCBI Taxonomy" id="1121014"/>
    <lineage>
        <taxon>Bacteria</taxon>
        <taxon>Pseudomonadati</taxon>
        <taxon>Pseudomonadota</taxon>
        <taxon>Gammaproteobacteria</taxon>
        <taxon>Lysobacterales</taxon>
        <taxon>Lysobacteraceae</taxon>
        <taxon>Arenimonas</taxon>
    </lineage>
</organism>
<evidence type="ECO:0000256" key="2">
    <source>
        <dbReference type="ARBA" id="ARBA00022519"/>
    </source>
</evidence>
<dbReference type="GO" id="GO:0009103">
    <property type="term" value="P:lipopolysaccharide biosynthetic process"/>
    <property type="evidence" value="ECO:0007669"/>
    <property type="project" value="UniProtKB-UniRule"/>
</dbReference>
<dbReference type="Pfam" id="PF03279">
    <property type="entry name" value="Lip_A_acyltrans"/>
    <property type="match status" value="1"/>
</dbReference>
<comment type="similarity">
    <text evidence="9">Belongs to the LpxL/LpxM/LpxP family.</text>
</comment>
<protein>
    <recommendedName>
        <fullName evidence="9">Lipid A biosynthesis acyltransferase</fullName>
        <ecNumber evidence="9">2.3.1.241</ecNumber>
    </recommendedName>
    <alternativeName>
        <fullName evidence="9">Kdo(2)-lipid IV(A) acyltransferase</fullName>
    </alternativeName>
</protein>
<gene>
    <name evidence="9" type="primary">lpxL</name>
    <name evidence="10" type="ORF">N788_10125</name>
</gene>
<dbReference type="PIRSF" id="PIRSF026649">
    <property type="entry name" value="MsbB"/>
    <property type="match status" value="1"/>
</dbReference>
<evidence type="ECO:0000256" key="3">
    <source>
        <dbReference type="ARBA" id="ARBA00022679"/>
    </source>
</evidence>
<dbReference type="STRING" id="1121014.N788_10125"/>
<comment type="pathway">
    <text evidence="9">Glycolipid biosynthesis; KDO(2)-lipid A biosynthesis; KDO(2)-lipid A from CMP-3-deoxy-D-manno-octulosonate and lipid IV(A): step 3/4.</text>
</comment>
<dbReference type="PANTHER" id="PTHR30606:SF9">
    <property type="entry name" value="LIPID A BIOSYNTHESIS LAUROYLTRANSFERASE"/>
    <property type="match status" value="1"/>
</dbReference>
<dbReference type="GO" id="GO:0005886">
    <property type="term" value="C:plasma membrane"/>
    <property type="evidence" value="ECO:0007669"/>
    <property type="project" value="UniProtKB-SubCell"/>
</dbReference>
<dbReference type="RefSeq" id="WP_034221254.1">
    <property type="nucleotide sequence ID" value="NZ_AVCJ01000004.1"/>
</dbReference>
<name>A0A087MKE4_9GAMM</name>
<keyword evidence="6 9" id="KW-1133">Transmembrane helix</keyword>
<dbReference type="Proteomes" id="UP000029085">
    <property type="component" value="Unassembled WGS sequence"/>
</dbReference>
<dbReference type="EMBL" id="AVCJ01000004">
    <property type="protein sequence ID" value="KFL37347.1"/>
    <property type="molecule type" value="Genomic_DNA"/>
</dbReference>
<evidence type="ECO:0000256" key="6">
    <source>
        <dbReference type="ARBA" id="ARBA00022989"/>
    </source>
</evidence>
<keyword evidence="3 9" id="KW-0808">Transferase</keyword>
<evidence type="ECO:0000313" key="11">
    <source>
        <dbReference type="Proteomes" id="UP000029085"/>
    </source>
</evidence>
<evidence type="ECO:0000256" key="7">
    <source>
        <dbReference type="ARBA" id="ARBA00023136"/>
    </source>
</evidence>
<dbReference type="GO" id="GO:0036104">
    <property type="term" value="P:Kdo2-lipid A biosynthetic process"/>
    <property type="evidence" value="ECO:0007669"/>
    <property type="project" value="UniProtKB-UniRule"/>
</dbReference>
<evidence type="ECO:0000313" key="10">
    <source>
        <dbReference type="EMBL" id="KFL37347.1"/>
    </source>
</evidence>
<keyword evidence="8 9" id="KW-0012">Acyltransferase</keyword>
<evidence type="ECO:0000256" key="9">
    <source>
        <dbReference type="HAMAP-Rule" id="MF_01942"/>
    </source>
</evidence>
<dbReference type="GO" id="GO:0008913">
    <property type="term" value="F:Kdo2-lipid IVA acyltransferase activity"/>
    <property type="evidence" value="ECO:0007669"/>
    <property type="project" value="UniProtKB-EC"/>
</dbReference>
<comment type="function">
    <text evidence="9">Catalyzes the transfer of an acyl chain from an acyl-[acyl-carrier-protein] (ACP) to a Kdo(2)-lipid IV(A) to form a Kdo(2)-(acyl)-lipid IV(A).</text>
</comment>
<keyword evidence="4 9" id="KW-0812">Transmembrane</keyword>
<reference evidence="11" key="1">
    <citation type="submission" date="2013-08" db="EMBL/GenBank/DDBJ databases">
        <title>Genome sequencing of Arenimonas donghaensis.</title>
        <authorList>
            <person name="Chen F."/>
            <person name="Wang G."/>
        </authorList>
    </citation>
    <scope>NUCLEOTIDE SEQUENCE [LARGE SCALE GENOMIC DNA]</scope>
    <source>
        <strain evidence="11">HO3-R19</strain>
    </source>
</reference>
<dbReference type="InterPro" id="IPR011920">
    <property type="entry name" value="Lipid_A_LpxL_LpxP"/>
</dbReference>
<dbReference type="NCBIfam" id="TIGR02207">
    <property type="entry name" value="lipid_A_htrB"/>
    <property type="match status" value="1"/>
</dbReference>
<dbReference type="UniPathway" id="UPA00030"/>
<comment type="pathway">
    <text evidence="9">Bacterial outer membrane biogenesis; lipopolysaccharide biosynthesis.</text>
</comment>
<dbReference type="AlphaFoldDB" id="A0A087MKE4"/>
<comment type="catalytic activity">
    <reaction evidence="9">
        <text>an alpha-Kdo-(2-&gt;4)-alpha-Kdo-(2-&gt;6)-lipid IVA + a fatty acyl-[ACP] = an alpha-Kdo-(2-&gt;4)-alpha-Kdo-(2-&gt;6)-(acyl)-lipid IVA + holo-[ACP]</text>
        <dbReference type="Rhea" id="RHEA:69396"/>
        <dbReference type="Rhea" id="RHEA-COMP:9685"/>
        <dbReference type="Rhea" id="RHEA-COMP:14125"/>
        <dbReference type="ChEBI" id="CHEBI:64479"/>
        <dbReference type="ChEBI" id="CHEBI:138651"/>
        <dbReference type="ChEBI" id="CHEBI:176429"/>
        <dbReference type="ChEBI" id="CHEBI:176430"/>
        <dbReference type="EC" id="2.3.1.241"/>
    </reaction>
</comment>